<evidence type="ECO:0000256" key="2">
    <source>
        <dbReference type="ARBA" id="ARBA00022694"/>
    </source>
</evidence>
<dbReference type="EMBL" id="JBHTKB010000003">
    <property type="protein sequence ID" value="MFD0914451.1"/>
    <property type="molecule type" value="Genomic_DNA"/>
</dbReference>
<comment type="catalytic activity">
    <reaction evidence="7">
        <text>Endonucleolytic cleavage of RNA, removing 5'-extranucleotides from tRNA precursor.</text>
        <dbReference type="EC" id="3.1.26.5"/>
    </reaction>
</comment>
<dbReference type="InterPro" id="IPR000100">
    <property type="entry name" value="RNase_P"/>
</dbReference>
<name>A0ABW3F7M1_9PROT</name>
<dbReference type="HAMAP" id="MF_00227">
    <property type="entry name" value="RNase_P"/>
    <property type="match status" value="1"/>
</dbReference>
<keyword evidence="6 7" id="KW-0694">RNA-binding</keyword>
<accession>A0ABW3F7M1</accession>
<gene>
    <name evidence="7 9" type="primary">rnpA</name>
    <name evidence="9" type="ORF">ACFQ1Z_12895</name>
</gene>
<keyword evidence="10" id="KW-1185">Reference proteome</keyword>
<keyword evidence="4 7" id="KW-0255">Endonuclease</keyword>
<dbReference type="EC" id="3.1.26.5" evidence="7 8"/>
<dbReference type="RefSeq" id="WP_379058268.1">
    <property type="nucleotide sequence ID" value="NZ_JBHTKB010000003.1"/>
</dbReference>
<dbReference type="InterPro" id="IPR020539">
    <property type="entry name" value="RNase_P_CS"/>
</dbReference>
<protein>
    <recommendedName>
        <fullName evidence="7 8">Ribonuclease P protein component</fullName>
        <shortName evidence="7">RNase P protein</shortName>
        <shortName evidence="7">RNaseP protein</shortName>
        <ecNumber evidence="7 8">3.1.26.5</ecNumber>
    </recommendedName>
    <alternativeName>
        <fullName evidence="7">Protein C5</fullName>
    </alternativeName>
</protein>
<dbReference type="PROSITE" id="PS00648">
    <property type="entry name" value="RIBONUCLEASE_P"/>
    <property type="match status" value="1"/>
</dbReference>
<dbReference type="InterPro" id="IPR014721">
    <property type="entry name" value="Ribsml_uS5_D2-typ_fold_subgr"/>
</dbReference>
<comment type="function">
    <text evidence="1 7">RNaseP catalyzes the removal of the 5'-leader sequence from pre-tRNA to produce the mature 5'-terminus. It can also cleave other RNA substrates such as 4.5S RNA. The protein component plays an auxiliary but essential role in vivo by binding to the 5'-leader sequence and broadening the substrate specificity of the ribozyme.</text>
</comment>
<sequence>MHDIAAAMTLYKLRKTDEFSSVFTFRKRLYGEWLLANIKPNQQALNRYGLVVPKKIAKLAVSRNYMKRVLRELLRNQPSSTASGYDVVLQVRKAFQQADFQAVQRDLSLLLSKLKKTSTVS</sequence>
<dbReference type="GO" id="GO:0004526">
    <property type="term" value="F:ribonuclease P activity"/>
    <property type="evidence" value="ECO:0007669"/>
    <property type="project" value="UniProtKB-EC"/>
</dbReference>
<organism evidence="9 10">
    <name type="scientific">Methylophilus luteus</name>
    <dbReference type="NCBI Taxonomy" id="640108"/>
    <lineage>
        <taxon>Bacteria</taxon>
        <taxon>Pseudomonadati</taxon>
        <taxon>Pseudomonadota</taxon>
        <taxon>Betaproteobacteria</taxon>
        <taxon>Nitrosomonadales</taxon>
        <taxon>Methylophilaceae</taxon>
        <taxon>Methylophilus</taxon>
    </lineage>
</organism>
<dbReference type="SUPFAM" id="SSF54211">
    <property type="entry name" value="Ribosomal protein S5 domain 2-like"/>
    <property type="match status" value="1"/>
</dbReference>
<proteinExistence type="inferred from homology"/>
<reference evidence="10" key="1">
    <citation type="journal article" date="2019" name="Int. J. Syst. Evol. Microbiol.">
        <title>The Global Catalogue of Microorganisms (GCM) 10K type strain sequencing project: providing services to taxonomists for standard genome sequencing and annotation.</title>
        <authorList>
            <consortium name="The Broad Institute Genomics Platform"/>
            <consortium name="The Broad Institute Genome Sequencing Center for Infectious Disease"/>
            <person name="Wu L."/>
            <person name="Ma J."/>
        </authorList>
    </citation>
    <scope>NUCLEOTIDE SEQUENCE [LARGE SCALE GENOMIC DNA]</scope>
    <source>
        <strain evidence="10">CCUG 58412</strain>
    </source>
</reference>
<evidence type="ECO:0000256" key="1">
    <source>
        <dbReference type="ARBA" id="ARBA00002663"/>
    </source>
</evidence>
<comment type="similarity">
    <text evidence="7">Belongs to the RnpA family.</text>
</comment>
<dbReference type="PANTHER" id="PTHR33992">
    <property type="entry name" value="RIBONUCLEASE P PROTEIN COMPONENT"/>
    <property type="match status" value="1"/>
</dbReference>
<keyword evidence="5 7" id="KW-0378">Hydrolase</keyword>
<dbReference type="Proteomes" id="UP001597128">
    <property type="component" value="Unassembled WGS sequence"/>
</dbReference>
<keyword evidence="2 7" id="KW-0819">tRNA processing</keyword>
<evidence type="ECO:0000256" key="5">
    <source>
        <dbReference type="ARBA" id="ARBA00022801"/>
    </source>
</evidence>
<dbReference type="Gene3D" id="3.30.230.10">
    <property type="match status" value="1"/>
</dbReference>
<evidence type="ECO:0000256" key="3">
    <source>
        <dbReference type="ARBA" id="ARBA00022722"/>
    </source>
</evidence>
<dbReference type="InterPro" id="IPR020568">
    <property type="entry name" value="Ribosomal_Su5_D2-typ_SF"/>
</dbReference>
<comment type="subunit">
    <text evidence="7">Consists of a catalytic RNA component (M1 or rnpB) and a protein subunit.</text>
</comment>
<dbReference type="NCBIfam" id="TIGR00188">
    <property type="entry name" value="rnpA"/>
    <property type="match status" value="1"/>
</dbReference>
<evidence type="ECO:0000256" key="7">
    <source>
        <dbReference type="HAMAP-Rule" id="MF_00227"/>
    </source>
</evidence>
<evidence type="ECO:0000256" key="6">
    <source>
        <dbReference type="ARBA" id="ARBA00022884"/>
    </source>
</evidence>
<comment type="caution">
    <text evidence="9">The sequence shown here is derived from an EMBL/GenBank/DDBJ whole genome shotgun (WGS) entry which is preliminary data.</text>
</comment>
<keyword evidence="3 7" id="KW-0540">Nuclease</keyword>
<dbReference type="Pfam" id="PF00825">
    <property type="entry name" value="Ribonuclease_P"/>
    <property type="match status" value="1"/>
</dbReference>
<evidence type="ECO:0000256" key="8">
    <source>
        <dbReference type="NCBIfam" id="TIGR00188"/>
    </source>
</evidence>
<dbReference type="PANTHER" id="PTHR33992:SF1">
    <property type="entry name" value="RIBONUCLEASE P PROTEIN COMPONENT"/>
    <property type="match status" value="1"/>
</dbReference>
<evidence type="ECO:0000313" key="9">
    <source>
        <dbReference type="EMBL" id="MFD0914451.1"/>
    </source>
</evidence>
<evidence type="ECO:0000256" key="4">
    <source>
        <dbReference type="ARBA" id="ARBA00022759"/>
    </source>
</evidence>
<evidence type="ECO:0000313" key="10">
    <source>
        <dbReference type="Proteomes" id="UP001597128"/>
    </source>
</evidence>